<feature type="signal peptide" evidence="1">
    <location>
        <begin position="1"/>
        <end position="28"/>
    </location>
</feature>
<reference evidence="2" key="1">
    <citation type="submission" date="2020-02" db="EMBL/GenBank/DDBJ databases">
        <authorList>
            <person name="Meier V. D."/>
        </authorList>
    </citation>
    <scope>NUCLEOTIDE SEQUENCE</scope>
    <source>
        <strain evidence="2">AVDCRST_MAG56</strain>
    </source>
</reference>
<organism evidence="2">
    <name type="scientific">uncultured Cytophagales bacterium</name>
    <dbReference type="NCBI Taxonomy" id="158755"/>
    <lineage>
        <taxon>Bacteria</taxon>
        <taxon>Pseudomonadati</taxon>
        <taxon>Bacteroidota</taxon>
        <taxon>Sphingobacteriia</taxon>
        <taxon>Sphingobacteriales</taxon>
        <taxon>environmental samples</taxon>
    </lineage>
</organism>
<sequence>MPILLRKRFWRLLAAGAGTWVLYGTACAQFQNKQNILDEGGTNPGLVLNELRLPAPGVVGTFYLADQWNTGDVYLGPNRVLNGYPLRYDLEHNLLEIKADSQVRVCPAGQLEKFEWTDGSSGNRRVFLNGAPYTCPDGRRATGVLELLTNGPLQLLAQAGTSVQPPTYTPAVDLGRREARIDVTEKLWVASGKALREWSARGDKNAGLFGARAEKVMAFAKTNRLKFNKREDAARIVAYYNSLTGG</sequence>
<feature type="chain" id="PRO_5026682873" evidence="1">
    <location>
        <begin position="29"/>
        <end position="246"/>
    </location>
</feature>
<proteinExistence type="predicted"/>
<dbReference type="AlphaFoldDB" id="A0A6J4LA51"/>
<accession>A0A6J4LA51</accession>
<protein>
    <submittedName>
        <fullName evidence="2">Uncharacterized protein</fullName>
    </submittedName>
</protein>
<keyword evidence="1" id="KW-0732">Signal</keyword>
<name>A0A6J4LA51_9SPHI</name>
<evidence type="ECO:0000313" key="2">
    <source>
        <dbReference type="EMBL" id="CAA9327973.1"/>
    </source>
</evidence>
<gene>
    <name evidence="2" type="ORF">AVDCRST_MAG56-7265</name>
</gene>
<dbReference type="EMBL" id="CADCTQ010000605">
    <property type="protein sequence ID" value="CAA9327973.1"/>
    <property type="molecule type" value="Genomic_DNA"/>
</dbReference>
<evidence type="ECO:0000256" key="1">
    <source>
        <dbReference type="SAM" id="SignalP"/>
    </source>
</evidence>